<evidence type="ECO:0000256" key="1">
    <source>
        <dbReference type="SAM" id="MobiDB-lite"/>
    </source>
</evidence>
<evidence type="ECO:0000313" key="3">
    <source>
        <dbReference type="Proteomes" id="UP000003505"/>
    </source>
</evidence>
<comment type="caution">
    <text evidence="2">The sequence shown here is derived from an EMBL/GenBank/DDBJ whole genome shotgun (WGS) entry which is preliminary data.</text>
</comment>
<evidence type="ECO:0000313" key="2">
    <source>
        <dbReference type="EMBL" id="EEX77271.1"/>
    </source>
</evidence>
<reference evidence="2 3" key="1">
    <citation type="submission" date="2009-09" db="EMBL/GenBank/DDBJ databases">
        <authorList>
            <person name="Weinstock G."/>
            <person name="Sodergren E."/>
            <person name="Clifton S."/>
            <person name="Fulton L."/>
            <person name="Fulton B."/>
            <person name="Courtney L."/>
            <person name="Fronick C."/>
            <person name="Harrison M."/>
            <person name="Strong C."/>
            <person name="Farmer C."/>
            <person name="Delahaunty K."/>
            <person name="Markovic C."/>
            <person name="Hall O."/>
            <person name="Minx P."/>
            <person name="Tomlinson C."/>
            <person name="Mitreva M."/>
            <person name="Nelson J."/>
            <person name="Hou S."/>
            <person name="Wollam A."/>
            <person name="Pepin K.H."/>
            <person name="Johnson M."/>
            <person name="Bhonagiri V."/>
            <person name="Nash W.E."/>
            <person name="Warren W."/>
            <person name="Chinwalla A."/>
            <person name="Mardis E.R."/>
            <person name="Wilson R.K."/>
        </authorList>
    </citation>
    <scope>NUCLEOTIDE SEQUENCE [LARGE SCALE GENOMIC DNA]</scope>
    <source>
        <strain evidence="3">ATCC 35185 / DSM 20758 / VPI D19B-28</strain>
    </source>
</reference>
<accession>C9LV37</accession>
<gene>
    <name evidence="2" type="ORF">SELSPUOL_01327</name>
</gene>
<feature type="region of interest" description="Disordered" evidence="1">
    <location>
        <begin position="1"/>
        <end position="20"/>
    </location>
</feature>
<dbReference type="EMBL" id="ACKP02000023">
    <property type="protein sequence ID" value="EEX77271.1"/>
    <property type="molecule type" value="Genomic_DNA"/>
</dbReference>
<proteinExistence type="predicted"/>
<protein>
    <submittedName>
        <fullName evidence="2">Uncharacterized protein</fullName>
    </submittedName>
</protein>
<dbReference type="AlphaFoldDB" id="C9LV37"/>
<organism evidence="2 3">
    <name type="scientific">Selenomonas sputigena (strain ATCC 35185 / DSM 20758 / CCUG 44933 / VPI D19B-28)</name>
    <dbReference type="NCBI Taxonomy" id="546271"/>
    <lineage>
        <taxon>Bacteria</taxon>
        <taxon>Bacillati</taxon>
        <taxon>Bacillota</taxon>
        <taxon>Negativicutes</taxon>
        <taxon>Selenomonadales</taxon>
        <taxon>Selenomonadaceae</taxon>
        <taxon>Selenomonas</taxon>
    </lineage>
</organism>
<dbReference type="Proteomes" id="UP000003505">
    <property type="component" value="Unassembled WGS sequence"/>
</dbReference>
<sequence>MREAKRRGNGRNDVQSGGKNVSLYIMKEMDKNSCGNIFSACG</sequence>
<name>C9LV37_SELS3</name>